<dbReference type="InterPro" id="IPR037401">
    <property type="entry name" value="SnoaL-like"/>
</dbReference>
<dbReference type="KEGG" id="cpra:CPter91_2268"/>
<evidence type="ECO:0000313" key="3">
    <source>
        <dbReference type="Proteomes" id="UP000074561"/>
    </source>
</evidence>
<dbReference type="Proteomes" id="UP000074561">
    <property type="component" value="Chromosome"/>
</dbReference>
<protein>
    <submittedName>
        <fullName evidence="2">SnoaL-like polyketide cyclase family protein</fullName>
    </submittedName>
</protein>
<dbReference type="RefSeq" id="WP_061939966.1">
    <property type="nucleotide sequence ID" value="NZ_CP013234.1"/>
</dbReference>
<dbReference type="OrthoDB" id="9091291at2"/>
<dbReference type="Gene3D" id="3.10.450.50">
    <property type="match status" value="1"/>
</dbReference>
<dbReference type="EMBL" id="CP013234">
    <property type="protein sequence ID" value="AMP04632.1"/>
    <property type="molecule type" value="Genomic_DNA"/>
</dbReference>
<evidence type="ECO:0000313" key="2">
    <source>
        <dbReference type="EMBL" id="AMP04632.1"/>
    </source>
</evidence>
<accession>A0A127Q4R1</accession>
<dbReference type="AlphaFoldDB" id="A0A127Q4R1"/>
<dbReference type="InterPro" id="IPR032710">
    <property type="entry name" value="NTF2-like_dom_sf"/>
</dbReference>
<dbReference type="SUPFAM" id="SSF54427">
    <property type="entry name" value="NTF2-like"/>
    <property type="match status" value="1"/>
</dbReference>
<organism evidence="2 3">
    <name type="scientific">Collimonas pratensis</name>
    <dbReference type="NCBI Taxonomy" id="279113"/>
    <lineage>
        <taxon>Bacteria</taxon>
        <taxon>Pseudomonadati</taxon>
        <taxon>Pseudomonadota</taxon>
        <taxon>Betaproteobacteria</taxon>
        <taxon>Burkholderiales</taxon>
        <taxon>Oxalobacteraceae</taxon>
        <taxon>Collimonas</taxon>
    </lineage>
</organism>
<gene>
    <name evidence="2" type="ORF">CPter91_2268</name>
</gene>
<sequence>MAASIVINTLAKHEPPTPQQFAAAADMVARFAQSWNAPQAESLRELMHEDTQNLIPPMTAPADREGVVQYFRQVLERFPDMRLDIIRWAPTGDMVLIEWLATATVAGSPLSWTGIDRFRIRGNRMDQGQVYWDTRGVAERVAQLTQGQQGAAVS</sequence>
<name>A0A127Q4R1_9BURK</name>
<feature type="domain" description="SnoaL-like" evidence="1">
    <location>
        <begin position="28"/>
        <end position="124"/>
    </location>
</feature>
<reference evidence="2 3" key="1">
    <citation type="submission" date="2015-11" db="EMBL/GenBank/DDBJ databases">
        <title>Exploring the genomic traits of fungus-feeding bacterial genus Collimonas.</title>
        <authorList>
            <person name="Song C."/>
            <person name="Schmidt R."/>
            <person name="de Jager V."/>
            <person name="Krzyzanowska D."/>
            <person name="Jongedijk E."/>
            <person name="Cankar K."/>
            <person name="Beekwilder J."/>
            <person name="van Veen A."/>
            <person name="de Boer W."/>
            <person name="van Veen J.A."/>
            <person name="Garbeva P."/>
        </authorList>
    </citation>
    <scope>NUCLEOTIDE SEQUENCE [LARGE SCALE GENOMIC DNA]</scope>
    <source>
        <strain evidence="2 3">Ter91</strain>
    </source>
</reference>
<evidence type="ECO:0000259" key="1">
    <source>
        <dbReference type="Pfam" id="PF12680"/>
    </source>
</evidence>
<dbReference type="PATRIC" id="fig|279113.9.peg.2246"/>
<proteinExistence type="predicted"/>
<dbReference type="Pfam" id="PF12680">
    <property type="entry name" value="SnoaL_2"/>
    <property type="match status" value="1"/>
</dbReference>